<dbReference type="SUPFAM" id="SSF50249">
    <property type="entry name" value="Nucleic acid-binding proteins"/>
    <property type="match status" value="4"/>
</dbReference>
<dbReference type="InterPro" id="IPR003871">
    <property type="entry name" value="RFA1B/D_OB_1st"/>
</dbReference>
<evidence type="ECO:0000259" key="2">
    <source>
        <dbReference type="Pfam" id="PF02721"/>
    </source>
</evidence>
<proteinExistence type="predicted"/>
<comment type="caution">
    <text evidence="4">The sequence shown here is derived from an EMBL/GenBank/DDBJ whole genome shotgun (WGS) entry which is preliminary data.</text>
</comment>
<dbReference type="PANTHER" id="PTHR47165:SF4">
    <property type="entry name" value="OS03G0429900 PROTEIN"/>
    <property type="match status" value="1"/>
</dbReference>
<dbReference type="AlphaFoldDB" id="A0A8S9JWA0"/>
<dbReference type="Pfam" id="PF08646">
    <property type="entry name" value="Rep_fac-A_C"/>
    <property type="match status" value="1"/>
</dbReference>
<gene>
    <name evidence="4" type="ORF">F2Q70_00035212</name>
</gene>
<feature type="domain" description="Replication factor A C-terminal" evidence="3">
    <location>
        <begin position="434"/>
        <end position="559"/>
    </location>
</feature>
<dbReference type="CDD" id="cd04480">
    <property type="entry name" value="RPA1_DBD_A_like"/>
    <property type="match status" value="2"/>
</dbReference>
<accession>A0A8S9JWA0</accession>
<dbReference type="EMBL" id="QGKY02000246">
    <property type="protein sequence ID" value="KAF2586294.1"/>
    <property type="molecule type" value="Genomic_DNA"/>
</dbReference>
<dbReference type="PANTHER" id="PTHR47165">
    <property type="entry name" value="OS03G0429900 PROTEIN"/>
    <property type="match status" value="1"/>
</dbReference>
<protein>
    <recommendedName>
        <fullName evidence="5">Replication factor A C-terminal domain-containing protein</fullName>
    </recommendedName>
</protein>
<evidence type="ECO:0000259" key="3">
    <source>
        <dbReference type="Pfam" id="PF08646"/>
    </source>
</evidence>
<feature type="domain" description="Replication protein A 70 kDa DNA-binding subunit B/D first OB fold" evidence="2">
    <location>
        <begin position="25"/>
        <end position="113"/>
    </location>
</feature>
<evidence type="ECO:0008006" key="5">
    <source>
        <dbReference type="Google" id="ProtNLM"/>
    </source>
</evidence>
<reference evidence="4" key="1">
    <citation type="submission" date="2019-12" db="EMBL/GenBank/DDBJ databases">
        <title>Genome sequencing and annotation of Brassica cretica.</title>
        <authorList>
            <person name="Studholme D.J."/>
            <person name="Sarris P.F."/>
        </authorList>
    </citation>
    <scope>NUCLEOTIDE SEQUENCE</scope>
    <source>
        <strain evidence="4">PFS-102/07</strain>
        <tissue evidence="4">Leaf</tissue>
    </source>
</reference>
<evidence type="ECO:0000256" key="1">
    <source>
        <dbReference type="SAM" id="MobiDB-lite"/>
    </source>
</evidence>
<organism evidence="4">
    <name type="scientific">Brassica cretica</name>
    <name type="common">Mustard</name>
    <dbReference type="NCBI Taxonomy" id="69181"/>
    <lineage>
        <taxon>Eukaryota</taxon>
        <taxon>Viridiplantae</taxon>
        <taxon>Streptophyta</taxon>
        <taxon>Embryophyta</taxon>
        <taxon>Tracheophyta</taxon>
        <taxon>Spermatophyta</taxon>
        <taxon>Magnoliopsida</taxon>
        <taxon>eudicotyledons</taxon>
        <taxon>Gunneridae</taxon>
        <taxon>Pentapetalae</taxon>
        <taxon>rosids</taxon>
        <taxon>malvids</taxon>
        <taxon>Brassicales</taxon>
        <taxon>Brassicaceae</taxon>
        <taxon>Brassiceae</taxon>
        <taxon>Brassica</taxon>
    </lineage>
</organism>
<evidence type="ECO:0000313" key="4">
    <source>
        <dbReference type="EMBL" id="KAF2586294.1"/>
    </source>
</evidence>
<dbReference type="InterPro" id="IPR012340">
    <property type="entry name" value="NA-bd_OB-fold"/>
</dbReference>
<feature type="domain" description="Replication protein A 70 kDa DNA-binding subunit B/D first OB fold" evidence="2">
    <location>
        <begin position="197"/>
        <end position="285"/>
    </location>
</feature>
<feature type="region of interest" description="Disordered" evidence="1">
    <location>
        <begin position="587"/>
        <end position="623"/>
    </location>
</feature>
<feature type="region of interest" description="Disordered" evidence="1">
    <location>
        <begin position="790"/>
        <end position="826"/>
    </location>
</feature>
<dbReference type="Pfam" id="PF02721">
    <property type="entry name" value="DUF223"/>
    <property type="match status" value="2"/>
</dbReference>
<dbReference type="InterPro" id="IPR013955">
    <property type="entry name" value="Rep_factor-A_C"/>
</dbReference>
<dbReference type="Gene3D" id="2.40.50.140">
    <property type="entry name" value="Nucleic acid-binding proteins"/>
    <property type="match status" value="4"/>
</dbReference>
<name>A0A8S9JWA0_BRACR</name>
<sequence>MASSDVVVAHSAFDALRLGRSAQFIVGRLLRFWDSKNIKKQGEFMGITLVLLDEKNSVIHGFIPSGRSPYYRPLLKAGSVVRVSRFEVARCTNMYKITDHPFVIRFIPQTTIDEVVANAPMINVEKFMIRKFDPLQALANTNLELPELGPPFSHVMICRTHVHLLISSPLQSMASSDVVVAHSAFDALRLGRSAQFIVGCLLRFWDSKNIKKQSEFMGITLLLLDEKNSVIHGFIPAGRSPYYRLLLKAGSVVRVSRFEVARCTNMYKITDHPFVIRFIPQTTIDEVVANAPVINVEKFMIRKFDPLQALANTNLELPGSDLTAAGVMSRVVVCLMIEPMVVVYLSLWDDVASMFRGLISSGNLYLNSTPATKFYFDPALQAIAEFTASLNGPLGEAFPCIDTKDGITKKEVVSIGELNKFITNSDEQTQEADFICKAQVMEVLQQNGWSSISCTGCSKKLDKFGSSLRCNRCANPNVTGVIKYRVELVVDDGDDNATFVVFDKEMVKVAKRDAASLALDEMNGDGSEKLPQCVKDLAGKEFVFKIHVTSFNFSPSHRTFIVSSIIDSIPPETFKTTEDEFVQVEGGEASASASKNVKGEANEPSPSSDGGAEGTRKRPPFPCIDTKDGIKKKEVVSIGELNKFITNSDEQNGWSFISCTGCSKKLEKFGSSLRCNRCVNPNITGVIKYRVELVVDDGADNATFVVFDKEMVKLTKQDAAGLTLDEMNGGESEELPQCVRDLAGKEIVFHIRVTPFNFTPSHHTFTVSSILDSIPSEMFKTTEDEYVQVEGGEASASASKNVKGEANEPSPSADGGTEGTRKRLRE</sequence>